<dbReference type="EMBL" id="CAMXCT030002677">
    <property type="protein sequence ID" value="CAL4787089.1"/>
    <property type="molecule type" value="Genomic_DNA"/>
</dbReference>
<feature type="compositionally biased region" description="Low complexity" evidence="1">
    <location>
        <begin position="309"/>
        <end position="340"/>
    </location>
</feature>
<accession>A0A9P1CZA8</accession>
<gene>
    <name evidence="2" type="ORF">C1SCF055_LOCUS25951</name>
</gene>
<dbReference type="EMBL" id="CAMXCT010002677">
    <property type="protein sequence ID" value="CAI3999777.1"/>
    <property type="molecule type" value="Genomic_DNA"/>
</dbReference>
<feature type="compositionally biased region" description="Basic and acidic residues" evidence="1">
    <location>
        <begin position="621"/>
        <end position="632"/>
    </location>
</feature>
<comment type="caution">
    <text evidence="2">The sequence shown here is derived from an EMBL/GenBank/DDBJ whole genome shotgun (WGS) entry which is preliminary data.</text>
</comment>
<organism evidence="2">
    <name type="scientific">Cladocopium goreaui</name>
    <dbReference type="NCBI Taxonomy" id="2562237"/>
    <lineage>
        <taxon>Eukaryota</taxon>
        <taxon>Sar</taxon>
        <taxon>Alveolata</taxon>
        <taxon>Dinophyceae</taxon>
        <taxon>Suessiales</taxon>
        <taxon>Symbiodiniaceae</taxon>
        <taxon>Cladocopium</taxon>
    </lineage>
</organism>
<dbReference type="AlphaFoldDB" id="A0A9P1CZA8"/>
<feature type="compositionally biased region" description="Acidic residues" evidence="1">
    <location>
        <begin position="62"/>
        <end position="82"/>
    </location>
</feature>
<name>A0A9P1CZA8_9DINO</name>
<feature type="region of interest" description="Disordered" evidence="1">
    <location>
        <begin position="823"/>
        <end position="866"/>
    </location>
</feature>
<keyword evidence="4" id="KW-1185">Reference proteome</keyword>
<protein>
    <submittedName>
        <fullName evidence="2">Uncharacterized protein</fullName>
    </submittedName>
</protein>
<evidence type="ECO:0000313" key="3">
    <source>
        <dbReference type="EMBL" id="CAL1153152.1"/>
    </source>
</evidence>
<evidence type="ECO:0000313" key="4">
    <source>
        <dbReference type="Proteomes" id="UP001152797"/>
    </source>
</evidence>
<dbReference type="Proteomes" id="UP001152797">
    <property type="component" value="Unassembled WGS sequence"/>
</dbReference>
<feature type="compositionally biased region" description="Basic and acidic residues" evidence="1">
    <location>
        <begin position="561"/>
        <end position="574"/>
    </location>
</feature>
<feature type="region of interest" description="Disordered" evidence="1">
    <location>
        <begin position="427"/>
        <end position="574"/>
    </location>
</feature>
<feature type="compositionally biased region" description="Polar residues" evidence="1">
    <location>
        <begin position="370"/>
        <end position="390"/>
    </location>
</feature>
<proteinExistence type="predicted"/>
<feature type="compositionally biased region" description="Basic and acidic residues" evidence="1">
    <location>
        <begin position="452"/>
        <end position="462"/>
    </location>
</feature>
<evidence type="ECO:0000256" key="1">
    <source>
        <dbReference type="SAM" id="MobiDB-lite"/>
    </source>
</evidence>
<feature type="region of interest" description="Disordered" evidence="1">
    <location>
        <begin position="39"/>
        <end position="106"/>
    </location>
</feature>
<feature type="compositionally biased region" description="Polar residues" evidence="1">
    <location>
        <begin position="838"/>
        <end position="853"/>
    </location>
</feature>
<reference evidence="3" key="2">
    <citation type="submission" date="2024-04" db="EMBL/GenBank/DDBJ databases">
        <authorList>
            <person name="Chen Y."/>
            <person name="Shah S."/>
            <person name="Dougan E. K."/>
            <person name="Thang M."/>
            <person name="Chan C."/>
        </authorList>
    </citation>
    <scope>NUCLEOTIDE SEQUENCE [LARGE SCALE GENOMIC DNA]</scope>
</reference>
<feature type="region of interest" description="Disordered" evidence="1">
    <location>
        <begin position="674"/>
        <end position="697"/>
    </location>
</feature>
<feature type="compositionally biased region" description="Polar residues" evidence="1">
    <location>
        <begin position="604"/>
        <end position="617"/>
    </location>
</feature>
<feature type="region of interest" description="Disordered" evidence="1">
    <location>
        <begin position="589"/>
        <end position="636"/>
    </location>
</feature>
<reference evidence="2" key="1">
    <citation type="submission" date="2022-10" db="EMBL/GenBank/DDBJ databases">
        <authorList>
            <person name="Chen Y."/>
            <person name="Dougan E. K."/>
            <person name="Chan C."/>
            <person name="Rhodes N."/>
            <person name="Thang M."/>
        </authorList>
    </citation>
    <scope>NUCLEOTIDE SEQUENCE</scope>
</reference>
<evidence type="ECO:0000313" key="2">
    <source>
        <dbReference type="EMBL" id="CAI3999777.1"/>
    </source>
</evidence>
<feature type="compositionally biased region" description="Basic residues" evidence="1">
    <location>
        <begin position="548"/>
        <end position="560"/>
    </location>
</feature>
<feature type="compositionally biased region" description="Basic and acidic residues" evidence="1">
    <location>
        <begin position="147"/>
        <end position="181"/>
    </location>
</feature>
<feature type="region of interest" description="Disordered" evidence="1">
    <location>
        <begin position="139"/>
        <end position="181"/>
    </location>
</feature>
<feature type="region of interest" description="Disordered" evidence="1">
    <location>
        <begin position="306"/>
        <end position="392"/>
    </location>
</feature>
<sequence length="866" mass="95798">MGRRFTVIHGGGRRSEVADNWSETWETTGWTGYTLFLQRQVEGPPQHANQSQSSTQQAAETQLDEAVEEDGSFELVEDDEGSGDVPARQEGPGSGPHHGDRSSGPRLRAMSLLSSATGATGSSVSSASTRLDADEGEIGSEVLQGDQKQEQEAAGDKEQRQQEAADEGSEQKDQREVERERPWEMQMLQEFPYQTDADQWSGILSGWLIRLHGRKRTRLFNPLNRRTPNMKNLSINRTTVLFLDDGTRLVKHDEWVSAHKRPDGINGQQWRGFTFFKLKSNELGQHGGIQEEQEQEEVEFTYMDPSSMASTQGQSSKGKGSSSTTGAKGASAMSSTGATSFQLEDSIPGGKGPGSASPEHSPKGKGYPKQGTTPPKVNKMSPTTKGTSVGNVDGVLECVDVSSLRPGSNIAGQSRPALRYFAVMSDGRGGLDELCPGKPKPKRVSLKPARHGVSDREGERESAPVTLKPSRAHEQQEQEDEGQLVEDSPQAEGESSRRMVLADGGGLSPEEGEVPAQAAQEHPQGEEDRPAEGSQPGADVETQEGPKLKKYRRVRVKKKQPQLEKEIREMHSMQRTRAERLACLRLLQQERQEKQQGRALPEQQEATPQPRTPSLSSVDWKAAEEETKRQMAEAKAAGRRNLTYEDFKKNEVKNEKQFYEEWEQMQEMAKHLPAAPARPKKDDQQPGDEEASTMARPRQDHLRLATLESGEVDVAQDSGCVDTLVEEINMLMAINKDPGGINTDLKDINLDHGGIVLNFKGNKGLRPSRTCPLTWALHCPTRYRTPEQLAHATEWLERYAGGPALDLMRPEDVVRHEVAMARAKAQAVPPEPQASRGGLQQQQEEYHKNLQNNLKRERRSCKGSYG</sequence>
<feature type="compositionally biased region" description="Low complexity" evidence="1">
    <location>
        <begin position="46"/>
        <end position="61"/>
    </location>
</feature>
<dbReference type="EMBL" id="CAMXCT020002677">
    <property type="protein sequence ID" value="CAL1153152.1"/>
    <property type="molecule type" value="Genomic_DNA"/>
</dbReference>
<feature type="compositionally biased region" description="Basic residues" evidence="1">
    <location>
        <begin position="856"/>
        <end position="866"/>
    </location>
</feature>
<feature type="compositionally biased region" description="Basic residues" evidence="1">
    <location>
        <begin position="439"/>
        <end position="450"/>
    </location>
</feature>